<comment type="similarity">
    <text evidence="8">Belongs to the TonB-dependent receptor family.</text>
</comment>
<dbReference type="InterPro" id="IPR039426">
    <property type="entry name" value="TonB-dep_rcpt-like"/>
</dbReference>
<reference evidence="11 12" key="1">
    <citation type="submission" date="2019-03" db="EMBL/GenBank/DDBJ databases">
        <title>Genomic Encyclopedia of Type Strains, Phase III (KMG-III): the genomes of soil and plant-associated and newly described type strains.</title>
        <authorList>
            <person name="Whitman W."/>
        </authorList>
    </citation>
    <scope>NUCLEOTIDE SEQUENCE [LARGE SCALE GENOMIC DNA]</scope>
    <source>
        <strain evidence="11 12">CECT 8283</strain>
    </source>
</reference>
<dbReference type="PANTHER" id="PTHR30069:SF29">
    <property type="entry name" value="HEMOGLOBIN AND HEMOGLOBIN-HAPTOGLOBIN-BINDING PROTEIN 1-RELATED"/>
    <property type="match status" value="1"/>
</dbReference>
<dbReference type="AlphaFoldDB" id="A0A4R6TD51"/>
<dbReference type="InterPro" id="IPR036942">
    <property type="entry name" value="Beta-barrel_TonB_sf"/>
</dbReference>
<proteinExistence type="inferred from homology"/>
<name>A0A4R6TD51_9FLAO</name>
<keyword evidence="2 8" id="KW-0813">Transport</keyword>
<evidence type="ECO:0000256" key="6">
    <source>
        <dbReference type="ARBA" id="ARBA00023136"/>
    </source>
</evidence>
<dbReference type="RefSeq" id="WP_133537861.1">
    <property type="nucleotide sequence ID" value="NZ_SNYH01000006.1"/>
</dbReference>
<protein>
    <submittedName>
        <fullName evidence="11">TonB-linked SusC/RagA family outer membrane protein</fullName>
    </submittedName>
</protein>
<dbReference type="GO" id="GO:0015344">
    <property type="term" value="F:siderophore uptake transmembrane transporter activity"/>
    <property type="evidence" value="ECO:0007669"/>
    <property type="project" value="TreeGrafter"/>
</dbReference>
<evidence type="ECO:0000313" key="11">
    <source>
        <dbReference type="EMBL" id="TDQ22857.1"/>
    </source>
</evidence>
<evidence type="ECO:0000313" key="12">
    <source>
        <dbReference type="Proteomes" id="UP000295390"/>
    </source>
</evidence>
<comment type="caution">
    <text evidence="11">The sequence shown here is derived from an EMBL/GenBank/DDBJ whole genome shotgun (WGS) entry which is preliminary data.</text>
</comment>
<dbReference type="GO" id="GO:0009279">
    <property type="term" value="C:cell outer membrane"/>
    <property type="evidence" value="ECO:0007669"/>
    <property type="project" value="UniProtKB-SubCell"/>
</dbReference>
<keyword evidence="12" id="KW-1185">Reference proteome</keyword>
<evidence type="ECO:0000256" key="9">
    <source>
        <dbReference type="SAM" id="SignalP"/>
    </source>
</evidence>
<dbReference type="Gene3D" id="2.170.130.10">
    <property type="entry name" value="TonB-dependent receptor, plug domain"/>
    <property type="match status" value="1"/>
</dbReference>
<dbReference type="OrthoDB" id="9768177at2"/>
<dbReference type="NCBIfam" id="TIGR04056">
    <property type="entry name" value="OMP_RagA_SusC"/>
    <property type="match status" value="1"/>
</dbReference>
<evidence type="ECO:0000256" key="3">
    <source>
        <dbReference type="ARBA" id="ARBA00022452"/>
    </source>
</evidence>
<evidence type="ECO:0000256" key="1">
    <source>
        <dbReference type="ARBA" id="ARBA00004571"/>
    </source>
</evidence>
<feature type="domain" description="TonB-dependent receptor plug" evidence="10">
    <location>
        <begin position="112"/>
        <end position="211"/>
    </location>
</feature>
<comment type="subcellular location">
    <subcellularLocation>
        <location evidence="1 8">Cell outer membrane</location>
        <topology evidence="1 8">Multi-pass membrane protein</topology>
    </subcellularLocation>
</comment>
<feature type="signal peptide" evidence="9">
    <location>
        <begin position="1"/>
        <end position="18"/>
    </location>
</feature>
<evidence type="ECO:0000256" key="4">
    <source>
        <dbReference type="ARBA" id="ARBA00022692"/>
    </source>
</evidence>
<dbReference type="InterPro" id="IPR037066">
    <property type="entry name" value="Plug_dom_sf"/>
</dbReference>
<evidence type="ECO:0000256" key="2">
    <source>
        <dbReference type="ARBA" id="ARBA00022448"/>
    </source>
</evidence>
<dbReference type="Pfam" id="PF13715">
    <property type="entry name" value="CarbopepD_reg_2"/>
    <property type="match status" value="1"/>
</dbReference>
<evidence type="ECO:0000256" key="7">
    <source>
        <dbReference type="ARBA" id="ARBA00023237"/>
    </source>
</evidence>
<evidence type="ECO:0000259" key="10">
    <source>
        <dbReference type="Pfam" id="PF07715"/>
    </source>
</evidence>
<dbReference type="Gene3D" id="2.40.170.20">
    <property type="entry name" value="TonB-dependent receptor, beta-barrel domain"/>
    <property type="match status" value="1"/>
</dbReference>
<gene>
    <name evidence="11" type="ORF">DFQ07_2878</name>
</gene>
<dbReference type="Pfam" id="PF07715">
    <property type="entry name" value="Plug"/>
    <property type="match status" value="1"/>
</dbReference>
<keyword evidence="3 8" id="KW-1134">Transmembrane beta strand</keyword>
<sequence length="1048" mass="116714">MKTKILWILFLSVQITFAQEISISGAVYDETGPLPGVSIIIKGSSNGTETDFNGNYQLKAKKNDILVFSFIGKKTIERTVKDSNNIKITLIDDQNLLQEVVITSLGKVKKKKSLGFAQASVTGNDLVKTNEVDINNSIAGKVSGVQAIGNSGATFDNAGIRLRGNSNVLYVVDGIRVQSAADINTADIDNISILKGGAATALYGTDASGGVILITSKKAKHGSEISAQFSTEVGSVTNLLKYQNEYGGGYSQDFIVMSNGQLRPDYGADQSWGPKLDGTLVRHWDSWIEGDPEYGKLRPWSPNPTNVEDFYKEAIIKKAILTFQNGGDKHNLSSTLRYVDQEGILPNSSRKTIQVSTNANYNVTDKLKLIANVNYQVRNTLNNPELGYTGSGSFFRPNQWWQRQLDMKRLRNYKRNGKFVSWNIQSPTNPTPAYWDSPYFEFYENRNEQDKNAIFGKIALNYEFDENLSATLQYRRTYNAFDFYKIRAFGGRGGATEPRYDESTSKNIEDEFFGSLTHNIKFGENNKFDLTSIVGFQIQNKKYTSYYANTVGGLTTPEFYSIYSSVDRPFVGRYLSTVKSKALFGNITLGFKDLLFLDASLRSDWSSTANPEKNRVITYGVSSSFVFSELIKDNKFIDFGKLRAGFSSAPSFPGIYQVFDTYQSAGNYNGMPLYSIPSTAKNPEIVGASSKEKEFGLEMKFLNNKIGVDLTYYNTKIEDFPRSVTLPSSTGFSSIQRNSGKETRSGWELGLNFKPITTDNFSWISTINLATIDWVVDEINATDDPNTPSSRILDRVWTWNTGYINLKDVEGKSKGGIYGSRPKRDSQGRLIINQSEGDWSNQLFEVENDVLLGNFLPDLTGGFTNTFKYKNLELAASIDFQIGGDYYSTSKKWARGSGQSIETVGTNDKGNSIRDAVADGGGIRVDGVDSVTGEPVTRYIGAYAYFDRQLPAFGENLVFDASYVKLRQLSISYTLPNKWFDKWGIKDIKTSIYGNNLWLIYADDEIDPSEIENVSGTDLGRNGSGFRWQEGAQFPSQRTIGLNLSLTF</sequence>
<accession>A0A4R6TD51</accession>
<dbReference type="SUPFAM" id="SSF49464">
    <property type="entry name" value="Carboxypeptidase regulatory domain-like"/>
    <property type="match status" value="1"/>
</dbReference>
<dbReference type="PROSITE" id="PS52016">
    <property type="entry name" value="TONB_DEPENDENT_REC_3"/>
    <property type="match status" value="1"/>
</dbReference>
<keyword evidence="7 8" id="KW-0998">Cell outer membrane</keyword>
<dbReference type="PANTHER" id="PTHR30069">
    <property type="entry name" value="TONB-DEPENDENT OUTER MEMBRANE RECEPTOR"/>
    <property type="match status" value="1"/>
</dbReference>
<organism evidence="11 12">
    <name type="scientific">Tenacibaculum caenipelagi</name>
    <dbReference type="NCBI Taxonomy" id="1325435"/>
    <lineage>
        <taxon>Bacteria</taxon>
        <taxon>Pseudomonadati</taxon>
        <taxon>Bacteroidota</taxon>
        <taxon>Flavobacteriia</taxon>
        <taxon>Flavobacteriales</taxon>
        <taxon>Flavobacteriaceae</taxon>
        <taxon>Tenacibaculum</taxon>
    </lineage>
</organism>
<dbReference type="Proteomes" id="UP000295390">
    <property type="component" value="Unassembled WGS sequence"/>
</dbReference>
<keyword evidence="6 8" id="KW-0472">Membrane</keyword>
<feature type="chain" id="PRO_5020190114" evidence="9">
    <location>
        <begin position="19"/>
        <end position="1048"/>
    </location>
</feature>
<evidence type="ECO:0000256" key="8">
    <source>
        <dbReference type="PROSITE-ProRule" id="PRU01360"/>
    </source>
</evidence>
<dbReference type="InterPro" id="IPR008969">
    <property type="entry name" value="CarboxyPept-like_regulatory"/>
</dbReference>
<dbReference type="InterPro" id="IPR023996">
    <property type="entry name" value="TonB-dep_OMP_SusC/RagA"/>
</dbReference>
<dbReference type="GO" id="GO:0044718">
    <property type="term" value="P:siderophore transmembrane transport"/>
    <property type="evidence" value="ECO:0007669"/>
    <property type="project" value="TreeGrafter"/>
</dbReference>
<dbReference type="InterPro" id="IPR012910">
    <property type="entry name" value="Plug_dom"/>
</dbReference>
<keyword evidence="4 8" id="KW-0812">Transmembrane</keyword>
<evidence type="ECO:0000256" key="5">
    <source>
        <dbReference type="ARBA" id="ARBA00022729"/>
    </source>
</evidence>
<dbReference type="EMBL" id="SNYH01000006">
    <property type="protein sequence ID" value="TDQ22857.1"/>
    <property type="molecule type" value="Genomic_DNA"/>
</dbReference>
<keyword evidence="5 9" id="KW-0732">Signal</keyword>
<dbReference type="SUPFAM" id="SSF56935">
    <property type="entry name" value="Porins"/>
    <property type="match status" value="1"/>
</dbReference>